<dbReference type="SUPFAM" id="SSF51735">
    <property type="entry name" value="NAD(P)-binding Rossmann-fold domains"/>
    <property type="match status" value="1"/>
</dbReference>
<keyword evidence="5" id="KW-1185">Reference proteome</keyword>
<dbReference type="PANTHER" id="PTHR43237:SF4">
    <property type="entry name" value="NADP-DEPENDENT MALIC ENZYME"/>
    <property type="match status" value="1"/>
</dbReference>
<sequence length="493" mass="52056">MRAITLERAGDPEALAARGVNYPCTMAQPNVSHSVTIRVELNNTPGSLGRLTTAIGEAGGNILGIDLIEVQPDQIVRDITVLAADPDHAQQIRERAEAVPGVHVRSVLDRTMRLHLGGKIEVRGKTPLKDRDDLSMAYTPGVARVSMEIAERPASVHTYTIKANSVAVVSDGTAVLGLGNVGPYAALPVMEGKAQLFKEFGGIDAFPICLNVSKPEEVIAAVEAMEPVFGGINLEDIAAPACFEIEEELKSRLDIPVFHDDQHGTAVVVLAALRNAAKVVERKLTDMTVVIAGAGAAGVACAKILSNAGVGRILVGDRRGLIFDGREEFEGAKRWLAENTNPDRRMGDVKGALKGADVFLGVSGPGIVAPTDIATMNRDPIIFALANPTPEVMPDEVQDIAAVIATGRSDFPNQINNVLCFPGIFRGALDARAMAITEGMKLAAADAISAAVAESDLSPSYIIPSVFNRGVAQAVAEAVAREAQREGIVRHTI</sequence>
<dbReference type="InterPro" id="IPR012302">
    <property type="entry name" value="Malic_NAD-bd"/>
</dbReference>
<evidence type="ECO:0000313" key="5">
    <source>
        <dbReference type="Proteomes" id="UP001560267"/>
    </source>
</evidence>
<dbReference type="InterPro" id="IPR037062">
    <property type="entry name" value="Malic_N_dom_sf"/>
</dbReference>
<dbReference type="Gene3D" id="3.30.70.260">
    <property type="match status" value="1"/>
</dbReference>
<dbReference type="Pfam" id="PF01842">
    <property type="entry name" value="ACT"/>
    <property type="match status" value="1"/>
</dbReference>
<comment type="pathway">
    <text evidence="2">Amino-acid biosynthesis.</text>
</comment>
<dbReference type="InterPro" id="IPR046346">
    <property type="entry name" value="Aminoacid_DH-like_N_sf"/>
</dbReference>
<name>A0ABV3Y3D6_9ACTN</name>
<dbReference type="SMART" id="SM00919">
    <property type="entry name" value="Malic_M"/>
    <property type="match status" value="1"/>
</dbReference>
<keyword evidence="1" id="KW-0560">Oxidoreductase</keyword>
<dbReference type="InterPro" id="IPR051674">
    <property type="entry name" value="Malate_Decarboxylase"/>
</dbReference>
<dbReference type="PROSITE" id="PS51671">
    <property type="entry name" value="ACT"/>
    <property type="match status" value="1"/>
</dbReference>
<feature type="domain" description="ACT" evidence="3">
    <location>
        <begin position="36"/>
        <end position="112"/>
    </location>
</feature>
<reference evidence="4 5" key="1">
    <citation type="submission" date="2024-07" db="EMBL/GenBank/DDBJ databases">
        <title>Draft Genome Sequence of Ferrimicrobium acidiphilum Strain YE2023, Isolated from a Pulp of Bioleach Reactor.</title>
        <authorList>
            <person name="Elkina Y.A."/>
            <person name="Bulaeva A.G."/>
            <person name="Beletsky A.V."/>
            <person name="Mardanov A.V."/>
        </authorList>
    </citation>
    <scope>NUCLEOTIDE SEQUENCE [LARGE SCALE GENOMIC DNA]</scope>
    <source>
        <strain evidence="4 5">YE2023</strain>
    </source>
</reference>
<dbReference type="SUPFAM" id="SSF53223">
    <property type="entry name" value="Aminoacid dehydrogenase-like, N-terminal domain"/>
    <property type="match status" value="1"/>
</dbReference>
<dbReference type="Pfam" id="PF03949">
    <property type="entry name" value="Malic_M"/>
    <property type="match status" value="1"/>
</dbReference>
<protein>
    <submittedName>
        <fullName evidence="4">Malic enzyme-like NAD(P)-binding protein</fullName>
    </submittedName>
</protein>
<proteinExistence type="predicted"/>
<dbReference type="InterPro" id="IPR045865">
    <property type="entry name" value="ACT-like_dom_sf"/>
</dbReference>
<dbReference type="Pfam" id="PF00390">
    <property type="entry name" value="malic"/>
    <property type="match status" value="1"/>
</dbReference>
<dbReference type="PANTHER" id="PTHR43237">
    <property type="entry name" value="NADP-DEPENDENT MALIC ENZYME"/>
    <property type="match status" value="1"/>
</dbReference>
<evidence type="ECO:0000256" key="1">
    <source>
        <dbReference type="ARBA" id="ARBA00023002"/>
    </source>
</evidence>
<dbReference type="SUPFAM" id="SSF55021">
    <property type="entry name" value="ACT-like"/>
    <property type="match status" value="1"/>
</dbReference>
<dbReference type="SMART" id="SM01274">
    <property type="entry name" value="malic"/>
    <property type="match status" value="1"/>
</dbReference>
<comment type="caution">
    <text evidence="4">The sequence shown here is derived from an EMBL/GenBank/DDBJ whole genome shotgun (WGS) entry which is preliminary data.</text>
</comment>
<dbReference type="Gene3D" id="3.40.50.10380">
    <property type="entry name" value="Malic enzyme, N-terminal domain"/>
    <property type="match status" value="1"/>
</dbReference>
<dbReference type="CDD" id="cd04887">
    <property type="entry name" value="ACT_MalLac-Enz"/>
    <property type="match status" value="1"/>
</dbReference>
<dbReference type="Proteomes" id="UP001560267">
    <property type="component" value="Unassembled WGS sequence"/>
</dbReference>
<accession>A0ABV3Y3D6</accession>
<dbReference type="InterPro" id="IPR012301">
    <property type="entry name" value="Malic_N_dom"/>
</dbReference>
<dbReference type="Gene3D" id="3.40.50.720">
    <property type="entry name" value="NAD(P)-binding Rossmann-like Domain"/>
    <property type="match status" value="1"/>
</dbReference>
<organism evidence="4 5">
    <name type="scientific">Ferrimicrobium acidiphilum</name>
    <dbReference type="NCBI Taxonomy" id="121039"/>
    <lineage>
        <taxon>Bacteria</taxon>
        <taxon>Bacillati</taxon>
        <taxon>Actinomycetota</taxon>
        <taxon>Acidimicrobiia</taxon>
        <taxon>Acidimicrobiales</taxon>
        <taxon>Acidimicrobiaceae</taxon>
        <taxon>Ferrimicrobium</taxon>
    </lineage>
</organism>
<evidence type="ECO:0000256" key="2">
    <source>
        <dbReference type="ARBA" id="ARBA00029440"/>
    </source>
</evidence>
<evidence type="ECO:0000313" key="4">
    <source>
        <dbReference type="EMBL" id="MEX6430067.1"/>
    </source>
</evidence>
<dbReference type="InterPro" id="IPR036291">
    <property type="entry name" value="NAD(P)-bd_dom_sf"/>
</dbReference>
<dbReference type="InterPro" id="IPR002912">
    <property type="entry name" value="ACT_dom"/>
</dbReference>
<gene>
    <name evidence="4" type="ORF">AB6A68_09490</name>
</gene>
<evidence type="ECO:0000259" key="3">
    <source>
        <dbReference type="PROSITE" id="PS51671"/>
    </source>
</evidence>
<dbReference type="EMBL" id="JBFSHR010000034">
    <property type="protein sequence ID" value="MEX6430067.1"/>
    <property type="molecule type" value="Genomic_DNA"/>
</dbReference>